<keyword evidence="2" id="KW-1185">Reference proteome</keyword>
<dbReference type="AlphaFoldDB" id="A0A2N7VP03"/>
<evidence type="ECO:0000313" key="1">
    <source>
        <dbReference type="EMBL" id="PMS18899.1"/>
    </source>
</evidence>
<dbReference type="Proteomes" id="UP000235616">
    <property type="component" value="Unassembled WGS sequence"/>
</dbReference>
<gene>
    <name evidence="1" type="ORF">C0Z18_16205</name>
</gene>
<accession>A0A2N7VP03</accession>
<sequence>MANHERFHVVYDGPALEEHRMDVRDLAPALVAFADLFAAVNKEVNGDAADVRVQVNASFKAGSFGVDLVATQHLVSQLRDIFSGTSAAAISNAGGILALIGMTVSSGYGLIQLLLRLAGRKPVRIEQKGDIARVWINQTETVEVERDVVRLYRNSVVRSSLEKVVSPLERDGIDDFGIVMNGQKVLDLHTEDLPSFSARVSDADAEVVSDATARKLLQIESLTFKDGNKWRVSDGNATYYVAIEDKRFLAKIDAGERFGKGDVLLVDLRQVQTIEGGKLVTESMIVEVIEHRQPLQQSLL</sequence>
<evidence type="ECO:0000313" key="2">
    <source>
        <dbReference type="Proteomes" id="UP000235616"/>
    </source>
</evidence>
<proteinExistence type="predicted"/>
<name>A0A2N7VP03_9BURK</name>
<reference evidence="1 2" key="1">
    <citation type="submission" date="2018-01" db="EMBL/GenBank/DDBJ databases">
        <title>Whole genome analyses suggest that Burkholderia sensu lato contains two further novel genera in the rhizoxinica-symbiotica group Mycetohabitans gen. nov., and Trinickia gen. nov.: implications for the evolution of diazotrophy and nodulation in the Burkholderiaceae.</title>
        <authorList>
            <person name="Estrada-de los Santos P."/>
            <person name="Palmer M."/>
            <person name="Chavez-Ramirez B."/>
            <person name="Beukes C."/>
            <person name="Steenkamp E.T."/>
            <person name="Hirsch A.M."/>
            <person name="Manyaka P."/>
            <person name="Maluk M."/>
            <person name="Lafos M."/>
            <person name="Crook M."/>
            <person name="Gross E."/>
            <person name="Simon M.F."/>
            <person name="Bueno dos Reis Junior F."/>
            <person name="Poole P.S."/>
            <person name="Venter S.N."/>
            <person name="James E.K."/>
        </authorList>
    </citation>
    <scope>NUCLEOTIDE SEQUENCE [LARGE SCALE GENOMIC DNA]</scope>
    <source>
        <strain evidence="1 2">GIMN1.004</strain>
    </source>
</reference>
<protein>
    <submittedName>
        <fullName evidence="1">Uncharacterized protein</fullName>
    </submittedName>
</protein>
<comment type="caution">
    <text evidence="1">The sequence shown here is derived from an EMBL/GenBank/DDBJ whole genome shotgun (WGS) entry which is preliminary data.</text>
</comment>
<organism evidence="1 2">
    <name type="scientific">Trinickia dabaoshanensis</name>
    <dbReference type="NCBI Taxonomy" id="564714"/>
    <lineage>
        <taxon>Bacteria</taxon>
        <taxon>Pseudomonadati</taxon>
        <taxon>Pseudomonadota</taxon>
        <taxon>Betaproteobacteria</taxon>
        <taxon>Burkholderiales</taxon>
        <taxon>Burkholderiaceae</taxon>
        <taxon>Trinickia</taxon>
    </lineage>
</organism>
<dbReference type="OrthoDB" id="6400380at2"/>
<dbReference type="EMBL" id="PNYA01000013">
    <property type="protein sequence ID" value="PMS18899.1"/>
    <property type="molecule type" value="Genomic_DNA"/>
</dbReference>